<keyword evidence="4 9" id="KW-1133">Transmembrane helix</keyword>
<evidence type="ECO:0000256" key="5">
    <source>
        <dbReference type="ARBA" id="ARBA00023015"/>
    </source>
</evidence>
<organism evidence="12">
    <name type="scientific">Paenibacillus sp. BIHB 4019</name>
    <dbReference type="NCBI Taxonomy" id="1870819"/>
    <lineage>
        <taxon>Bacteria</taxon>
        <taxon>Bacillati</taxon>
        <taxon>Bacillota</taxon>
        <taxon>Bacilli</taxon>
        <taxon>Bacillales</taxon>
        <taxon>Paenibacillaceae</taxon>
        <taxon>Paenibacillus</taxon>
    </lineage>
</organism>
<dbReference type="GO" id="GO:0005886">
    <property type="term" value="C:plasma membrane"/>
    <property type="evidence" value="ECO:0007669"/>
    <property type="project" value="UniProtKB-SubCell"/>
</dbReference>
<feature type="transmembrane region" description="Helical" evidence="9">
    <location>
        <begin position="12"/>
        <end position="32"/>
    </location>
</feature>
<dbReference type="InterPro" id="IPR000160">
    <property type="entry name" value="GGDEF_dom"/>
</dbReference>
<evidence type="ECO:0000259" key="10">
    <source>
        <dbReference type="PROSITE" id="PS01124"/>
    </source>
</evidence>
<evidence type="ECO:0000256" key="7">
    <source>
        <dbReference type="ARBA" id="ARBA00023136"/>
    </source>
</evidence>
<feature type="transmembrane region" description="Helical" evidence="9">
    <location>
        <begin position="294"/>
        <end position="317"/>
    </location>
</feature>
<dbReference type="PANTHER" id="PTHR43280:SF10">
    <property type="entry name" value="REGULATORY PROTEIN POCR"/>
    <property type="match status" value="1"/>
</dbReference>
<name>A0A1B2DN95_9BACL</name>
<dbReference type="GO" id="GO:0003700">
    <property type="term" value="F:DNA-binding transcription factor activity"/>
    <property type="evidence" value="ECO:0007669"/>
    <property type="project" value="InterPro"/>
</dbReference>
<keyword evidence="6" id="KW-0238">DNA-binding</keyword>
<keyword evidence="3 9" id="KW-0812">Transmembrane</keyword>
<evidence type="ECO:0000256" key="4">
    <source>
        <dbReference type="ARBA" id="ARBA00022989"/>
    </source>
</evidence>
<dbReference type="PROSITE" id="PS01124">
    <property type="entry name" value="HTH_ARAC_FAMILY_2"/>
    <property type="match status" value="1"/>
</dbReference>
<dbReference type="AlphaFoldDB" id="A0A1B2DN95"/>
<protein>
    <recommendedName>
        <fullName evidence="13">AraC family transcriptional regulator</fullName>
    </recommendedName>
</protein>
<dbReference type="SUPFAM" id="SSF46689">
    <property type="entry name" value="Homeodomain-like"/>
    <property type="match status" value="2"/>
</dbReference>
<evidence type="ECO:0000256" key="3">
    <source>
        <dbReference type="ARBA" id="ARBA00022692"/>
    </source>
</evidence>
<dbReference type="PANTHER" id="PTHR43280">
    <property type="entry name" value="ARAC-FAMILY TRANSCRIPTIONAL REGULATOR"/>
    <property type="match status" value="1"/>
</dbReference>
<dbReference type="GO" id="GO:0043565">
    <property type="term" value="F:sequence-specific DNA binding"/>
    <property type="evidence" value="ECO:0007669"/>
    <property type="project" value="InterPro"/>
</dbReference>
<dbReference type="Gene3D" id="1.10.10.60">
    <property type="entry name" value="Homeodomain-like"/>
    <property type="match status" value="2"/>
</dbReference>
<comment type="subcellular location">
    <subcellularLocation>
        <location evidence="1">Cell membrane</location>
        <topology evidence="1">Multi-pass membrane protein</topology>
    </subcellularLocation>
</comment>
<proteinExistence type="predicted"/>
<sequence>MAAPPNRYFLRILLFGFLISSLPVIIVGLFSYMKSSDTIQQNVNASKLLQLEQMQMNVEQVMRTVDHSMTYFVNSSFLKSAILEPLNVEQFQLFNQIKQEVNHLQTFDTGIENIILLSTLENWYIDNSGLYRLSDLDKKDRLLQYKELPFDSQWITEPVSNTVLLGQSSSRCTYGISLVKKLPLTASTKNGLAVSTIPSCYLNELLSFDKNSEAVLVFNDRGELLFGQNEELLPPDGLFAALYQDIAKSDSAFAQFDTELEGTGYTVSYRKSDYNGWTYASITSLHALSKQSRAIGWFTVIICLTLLAITLLVTWFGSQRLYKPIEQLFVSVFQLFPSKHDKPSRDGFVYIADQIRHVIREKSELESTMNNQIDSLRTLFMMELYQGKSSSRSIEERLKTLAFPTSFKGYAVMTLRIDFFEGTSYSKGDTDLLLFAVNNIVEELVDASDRLTPIVYEQSQNTLLLNREHNQDAFFAQLVPLAEQIAHTVKEVLNLSVSFGFSGYHDKLKSAGTALEESMEAYKHLKRFGDSSAMFYRDLPQKLSFNTSYPVRLQTELNDAIKLGDRAKSDEALAELFEAVFKQQLSAHDFELTTARLLIDLIHLSQSLGIHEMELGDHSSLFEYLFQPHSPKEVRNWFLQNIVEPIIVSVEERTNSQYKNISEEIIHLIHQQYDQELTLEAIAASMHYNANYVSSVFRKETGTSFSEYLAAHRHRIALGLLQDTNISVKEISERLRYTNPQNFIRSFRKFEGTTPGKYRELHQPG</sequence>
<dbReference type="SMART" id="SM00342">
    <property type="entry name" value="HTH_ARAC"/>
    <property type="match status" value="1"/>
</dbReference>
<evidence type="ECO:0000256" key="6">
    <source>
        <dbReference type="ARBA" id="ARBA00023125"/>
    </source>
</evidence>
<dbReference type="InterPro" id="IPR009057">
    <property type="entry name" value="Homeodomain-like_sf"/>
</dbReference>
<evidence type="ECO:0000256" key="9">
    <source>
        <dbReference type="SAM" id="Phobius"/>
    </source>
</evidence>
<evidence type="ECO:0008006" key="13">
    <source>
        <dbReference type="Google" id="ProtNLM"/>
    </source>
</evidence>
<feature type="domain" description="GGDEF" evidence="11">
    <location>
        <begin position="408"/>
        <end position="538"/>
    </location>
</feature>
<accession>A0A1B2DN95</accession>
<keyword evidence="7 9" id="KW-0472">Membrane</keyword>
<evidence type="ECO:0000313" key="12">
    <source>
        <dbReference type="EMBL" id="ANY69161.1"/>
    </source>
</evidence>
<keyword evidence="5" id="KW-0805">Transcription regulation</keyword>
<dbReference type="InterPro" id="IPR033479">
    <property type="entry name" value="dCache_1"/>
</dbReference>
<reference evidence="12" key="1">
    <citation type="submission" date="2016-08" db="EMBL/GenBank/DDBJ databases">
        <title>Complete Genome Seqeunce of Paenibacillus sp. BIHB 4019 from tea rhizoplane.</title>
        <authorList>
            <person name="Thakur R."/>
            <person name="Swarnkar M.K."/>
            <person name="Gulati A."/>
        </authorList>
    </citation>
    <scope>NUCLEOTIDE SEQUENCE [LARGE SCALE GENOMIC DNA]</scope>
    <source>
        <strain evidence="12">BIHB4019</strain>
    </source>
</reference>
<feature type="domain" description="HTH araC/xylS-type" evidence="10">
    <location>
        <begin position="663"/>
        <end position="761"/>
    </location>
</feature>
<dbReference type="InterPro" id="IPR018060">
    <property type="entry name" value="HTH_AraC"/>
</dbReference>
<evidence type="ECO:0000256" key="8">
    <source>
        <dbReference type="ARBA" id="ARBA00023163"/>
    </source>
</evidence>
<keyword evidence="2" id="KW-1003">Cell membrane</keyword>
<dbReference type="PROSITE" id="PS50887">
    <property type="entry name" value="GGDEF"/>
    <property type="match status" value="1"/>
</dbReference>
<dbReference type="Pfam" id="PF02743">
    <property type="entry name" value="dCache_1"/>
    <property type="match status" value="1"/>
</dbReference>
<evidence type="ECO:0000256" key="1">
    <source>
        <dbReference type="ARBA" id="ARBA00004651"/>
    </source>
</evidence>
<evidence type="ECO:0000256" key="2">
    <source>
        <dbReference type="ARBA" id="ARBA00022475"/>
    </source>
</evidence>
<gene>
    <name evidence="12" type="ORF">BBD42_23760</name>
</gene>
<keyword evidence="8" id="KW-0804">Transcription</keyword>
<evidence type="ECO:0000259" key="11">
    <source>
        <dbReference type="PROSITE" id="PS50887"/>
    </source>
</evidence>
<dbReference type="Pfam" id="PF12833">
    <property type="entry name" value="HTH_18"/>
    <property type="match status" value="1"/>
</dbReference>
<dbReference type="EMBL" id="CP016808">
    <property type="protein sequence ID" value="ANY69161.1"/>
    <property type="molecule type" value="Genomic_DNA"/>
</dbReference>